<comment type="caution">
    <text evidence="1">The sequence shown here is derived from an EMBL/GenBank/DDBJ whole genome shotgun (WGS) entry which is preliminary data.</text>
</comment>
<gene>
    <name evidence="1" type="ORF">BV22DRAFT_1192479</name>
</gene>
<protein>
    <submittedName>
        <fullName evidence="1">Uncharacterized protein</fullName>
    </submittedName>
</protein>
<accession>A0ACB8BU78</accession>
<evidence type="ECO:0000313" key="1">
    <source>
        <dbReference type="EMBL" id="KAH7928833.1"/>
    </source>
</evidence>
<dbReference type="Proteomes" id="UP000790709">
    <property type="component" value="Unassembled WGS sequence"/>
</dbReference>
<evidence type="ECO:0000313" key="2">
    <source>
        <dbReference type="Proteomes" id="UP000790709"/>
    </source>
</evidence>
<reference evidence="1" key="1">
    <citation type="journal article" date="2021" name="New Phytol.">
        <title>Evolutionary innovations through gain and loss of genes in the ectomycorrhizal Boletales.</title>
        <authorList>
            <person name="Wu G."/>
            <person name="Miyauchi S."/>
            <person name="Morin E."/>
            <person name="Kuo A."/>
            <person name="Drula E."/>
            <person name="Varga T."/>
            <person name="Kohler A."/>
            <person name="Feng B."/>
            <person name="Cao Y."/>
            <person name="Lipzen A."/>
            <person name="Daum C."/>
            <person name="Hundley H."/>
            <person name="Pangilinan J."/>
            <person name="Johnson J."/>
            <person name="Barry K."/>
            <person name="LaButti K."/>
            <person name="Ng V."/>
            <person name="Ahrendt S."/>
            <person name="Min B."/>
            <person name="Choi I.G."/>
            <person name="Park H."/>
            <person name="Plett J.M."/>
            <person name="Magnuson J."/>
            <person name="Spatafora J.W."/>
            <person name="Nagy L.G."/>
            <person name="Henrissat B."/>
            <person name="Grigoriev I.V."/>
            <person name="Yang Z.L."/>
            <person name="Xu J."/>
            <person name="Martin F.M."/>
        </authorList>
    </citation>
    <scope>NUCLEOTIDE SEQUENCE</scope>
    <source>
        <strain evidence="1">KUC20120723A-06</strain>
    </source>
</reference>
<dbReference type="EMBL" id="MU266348">
    <property type="protein sequence ID" value="KAH7928833.1"/>
    <property type="molecule type" value="Genomic_DNA"/>
</dbReference>
<name>A0ACB8BU78_9AGAM</name>
<sequence>MSTTTQILFNSPALHSLKRDQLVKLCKIHSLKASGKNKDIIARLQLHARTLPAESLLDTGEGQEEVENNEEGVSRAPRPSEQWEVVMDSIVEVDEDSQSTLRSRSAINNTQSGEFGTAGPSTKSSSVTSSIRAIASSLGLKRTKPDIVAPPLPEFPPPTPPPPEPVEPIPGHPHLPGLPAPSNARLSMTQAPTTTTIRLISSSSGHSANPDLLLSPPRLKPFATTFDLVPPTPGKGAAWPMSPGEVEREIYPAIPTFGALYNADDGEEDMDIDDAIPGGMNMSTTLNTTVPSIQTDVFSPGPSQQQERPIPRSPASTNLTAPKPAPFIFGSPLPQNNLSNTQFRSAAQSVLDEMNKRLADEGVQGLNLDVLERKRKSGLGEDGAEVGEGTRGSSSVTAMFEKAHQREFERMESITGHYAARRGSPVRGETSQSVLGKKRKSTVGQEPILPKKRKSSVVIAKNRGERKSSVVVPKRVPSTGASGIVADATAPGRVKKVIPGGFNDDDEDEEDEEERVVDRRASKRPRFDAESGQEVAQQGAVDPTPEKSDHDQGGENENAETEEARNQKERDAIRRRLDYNRAKRRSSMGRPSLGGKAMQKPKPTRFGFLSSAKSLVQNVWNRGAGTSKAAAPSSGAAAASNGTLKSKGGPSSNIPVAKSVVPGASIAKRDPSSASSGSLKPRVPSSSSSTRSPIPPFGGPGTVSKSRTGSKAPDIAGTMSRAPSIAGAGSRAPSIAGKTSIAGPVSSLGMRGSVVGSGISSSSMGTRRSTLMAPTASSLAKAPSGSLAKLPAAGSSSLAKASAPSSSTLEKKGQPMSRLPVPRGQTTGTPLQTEKEKTTTNDAVSPRGKIFSQPLMSPLGHPSFGAAAATLVPESSSNSEGPSPATAGPSSATTKPPIPPKPKILPGRRPRISRSKVIAKLAEQRAGASSTGAVVGKTRSSMGGGKIRSSMGAGAGKRSMGGGAAGGDVLMSAKRRARQSEYSRRKSVKVSGAGGSMDTDE</sequence>
<organism evidence="1 2">
    <name type="scientific">Leucogyrophana mollusca</name>
    <dbReference type="NCBI Taxonomy" id="85980"/>
    <lineage>
        <taxon>Eukaryota</taxon>
        <taxon>Fungi</taxon>
        <taxon>Dikarya</taxon>
        <taxon>Basidiomycota</taxon>
        <taxon>Agaricomycotina</taxon>
        <taxon>Agaricomycetes</taxon>
        <taxon>Agaricomycetidae</taxon>
        <taxon>Boletales</taxon>
        <taxon>Boletales incertae sedis</taxon>
        <taxon>Leucogyrophana</taxon>
    </lineage>
</organism>
<keyword evidence="2" id="KW-1185">Reference proteome</keyword>
<proteinExistence type="predicted"/>